<sequence>MGHAGATEPHAIARRCVQNIPAQPLSFGSCSLQAASTLCKKPTGHCQKCVHRRQTGICELACGLLEDSAWYRHSLSQHAFSAEILHTGPAMSVLRLSFFSIIGD</sequence>
<gene>
    <name evidence="1" type="ORF">TKK_010532</name>
</gene>
<name>A0ABD2WS12_9HYME</name>
<keyword evidence="2" id="KW-1185">Reference proteome</keyword>
<evidence type="ECO:0000313" key="2">
    <source>
        <dbReference type="Proteomes" id="UP001627154"/>
    </source>
</evidence>
<dbReference type="AlphaFoldDB" id="A0ABD2WS12"/>
<evidence type="ECO:0000313" key="1">
    <source>
        <dbReference type="EMBL" id="KAL3395429.1"/>
    </source>
</evidence>
<accession>A0ABD2WS12</accession>
<organism evidence="1 2">
    <name type="scientific">Trichogramma kaykai</name>
    <dbReference type="NCBI Taxonomy" id="54128"/>
    <lineage>
        <taxon>Eukaryota</taxon>
        <taxon>Metazoa</taxon>
        <taxon>Ecdysozoa</taxon>
        <taxon>Arthropoda</taxon>
        <taxon>Hexapoda</taxon>
        <taxon>Insecta</taxon>
        <taxon>Pterygota</taxon>
        <taxon>Neoptera</taxon>
        <taxon>Endopterygota</taxon>
        <taxon>Hymenoptera</taxon>
        <taxon>Apocrita</taxon>
        <taxon>Proctotrupomorpha</taxon>
        <taxon>Chalcidoidea</taxon>
        <taxon>Trichogrammatidae</taxon>
        <taxon>Trichogramma</taxon>
    </lineage>
</organism>
<dbReference type="EMBL" id="JBJJXI010000082">
    <property type="protein sequence ID" value="KAL3395429.1"/>
    <property type="molecule type" value="Genomic_DNA"/>
</dbReference>
<dbReference type="Proteomes" id="UP001627154">
    <property type="component" value="Unassembled WGS sequence"/>
</dbReference>
<reference evidence="1 2" key="1">
    <citation type="journal article" date="2024" name="bioRxiv">
        <title>A reference genome for Trichogramma kaykai: A tiny desert-dwelling parasitoid wasp with competing sex-ratio distorters.</title>
        <authorList>
            <person name="Culotta J."/>
            <person name="Lindsey A.R."/>
        </authorList>
    </citation>
    <scope>NUCLEOTIDE SEQUENCE [LARGE SCALE GENOMIC DNA]</scope>
    <source>
        <strain evidence="1 2">KSX58</strain>
    </source>
</reference>
<comment type="caution">
    <text evidence="1">The sequence shown here is derived from an EMBL/GenBank/DDBJ whole genome shotgun (WGS) entry which is preliminary data.</text>
</comment>
<protein>
    <submittedName>
        <fullName evidence="1">Uncharacterized protein</fullName>
    </submittedName>
</protein>
<proteinExistence type="predicted"/>